<gene>
    <name evidence="7" type="ORF">DFR49_2800</name>
</gene>
<dbReference type="AlphaFoldDB" id="A0A397PBH2"/>
<dbReference type="OrthoDB" id="9814092at2"/>
<accession>A0A397PBH2</accession>
<proteinExistence type="predicted"/>
<keyword evidence="4" id="KW-0964">Secreted</keyword>
<dbReference type="Gene3D" id="3.30.870.10">
    <property type="entry name" value="Endonuclease Chain A"/>
    <property type="match status" value="2"/>
</dbReference>
<dbReference type="GO" id="GO:0005576">
    <property type="term" value="C:extracellular region"/>
    <property type="evidence" value="ECO:0007669"/>
    <property type="project" value="UniProtKB-SubCell"/>
</dbReference>
<dbReference type="EMBL" id="QXDC01000003">
    <property type="protein sequence ID" value="RIA44555.1"/>
    <property type="molecule type" value="Genomic_DNA"/>
</dbReference>
<evidence type="ECO:0000313" key="7">
    <source>
        <dbReference type="EMBL" id="RIA44555.1"/>
    </source>
</evidence>
<feature type="domain" description="PLD phosphodiesterase" evidence="6">
    <location>
        <begin position="290"/>
        <end position="316"/>
    </location>
</feature>
<comment type="subcellular location">
    <subcellularLocation>
        <location evidence="2">Secreted</location>
    </subcellularLocation>
</comment>
<dbReference type="SUPFAM" id="SSF56024">
    <property type="entry name" value="Phospholipase D/nuclease"/>
    <property type="match status" value="2"/>
</dbReference>
<dbReference type="PANTHER" id="PTHR21248">
    <property type="entry name" value="CARDIOLIPIN SYNTHASE"/>
    <property type="match status" value="1"/>
</dbReference>
<dbReference type="CDD" id="cd09110">
    <property type="entry name" value="PLDc_CLS_1"/>
    <property type="match status" value="1"/>
</dbReference>
<dbReference type="InterPro" id="IPR025202">
    <property type="entry name" value="PLD-like_dom"/>
</dbReference>
<evidence type="ECO:0000256" key="3">
    <source>
        <dbReference type="ARBA" id="ARBA00018392"/>
    </source>
</evidence>
<dbReference type="SMART" id="SM00155">
    <property type="entry name" value="PLDc"/>
    <property type="match status" value="2"/>
</dbReference>
<evidence type="ECO:0000256" key="4">
    <source>
        <dbReference type="ARBA" id="ARBA00022525"/>
    </source>
</evidence>
<feature type="domain" description="PLD phosphodiesterase" evidence="6">
    <location>
        <begin position="110"/>
        <end position="140"/>
    </location>
</feature>
<dbReference type="PANTHER" id="PTHR21248:SF12">
    <property type="entry name" value="CARDIOLIPIN SYNTHASE C"/>
    <property type="match status" value="1"/>
</dbReference>
<evidence type="ECO:0000259" key="6">
    <source>
        <dbReference type="PROSITE" id="PS50035"/>
    </source>
</evidence>
<evidence type="ECO:0000256" key="5">
    <source>
        <dbReference type="ARBA" id="ARBA00029594"/>
    </source>
</evidence>
<dbReference type="GO" id="GO:0032049">
    <property type="term" value="P:cardiolipin biosynthetic process"/>
    <property type="evidence" value="ECO:0007669"/>
    <property type="project" value="UniProtKB-ARBA"/>
</dbReference>
<keyword evidence="8" id="KW-1185">Reference proteome</keyword>
<protein>
    <recommendedName>
        <fullName evidence="3">Phospholipase D</fullName>
    </recommendedName>
    <alternativeName>
        <fullName evidence="5">Choline phosphatase</fullName>
    </alternativeName>
</protein>
<comment type="function">
    <text evidence="1">Could be a virulence factor.</text>
</comment>
<dbReference type="CDD" id="cd09159">
    <property type="entry name" value="PLDc_ybhO_like_2"/>
    <property type="match status" value="1"/>
</dbReference>
<dbReference type="GO" id="GO:0030572">
    <property type="term" value="F:phosphatidyltransferase activity"/>
    <property type="evidence" value="ECO:0007669"/>
    <property type="project" value="UniProtKB-ARBA"/>
</dbReference>
<comment type="caution">
    <text evidence="7">The sequence shown here is derived from an EMBL/GenBank/DDBJ whole genome shotgun (WGS) entry which is preliminary data.</text>
</comment>
<dbReference type="InterPro" id="IPR001736">
    <property type="entry name" value="PLipase_D/transphosphatidylase"/>
</dbReference>
<organism evidence="7 8">
    <name type="scientific">Hephaestia caeni</name>
    <dbReference type="NCBI Taxonomy" id="645617"/>
    <lineage>
        <taxon>Bacteria</taxon>
        <taxon>Pseudomonadati</taxon>
        <taxon>Pseudomonadota</taxon>
        <taxon>Alphaproteobacteria</taxon>
        <taxon>Sphingomonadales</taxon>
        <taxon>Sphingomonadaceae</taxon>
        <taxon>Hephaestia</taxon>
    </lineage>
</organism>
<evidence type="ECO:0000313" key="8">
    <source>
        <dbReference type="Proteomes" id="UP000266568"/>
    </source>
</evidence>
<evidence type="ECO:0000256" key="1">
    <source>
        <dbReference type="ARBA" id="ARBA00003145"/>
    </source>
</evidence>
<evidence type="ECO:0000256" key="2">
    <source>
        <dbReference type="ARBA" id="ARBA00004613"/>
    </source>
</evidence>
<dbReference type="RefSeq" id="WP_119036196.1">
    <property type="nucleotide sequence ID" value="NZ_QXDC01000003.1"/>
</dbReference>
<reference evidence="7 8" key="1">
    <citation type="submission" date="2018-08" db="EMBL/GenBank/DDBJ databases">
        <title>Genomic Encyclopedia of Type Strains, Phase IV (KMG-IV): sequencing the most valuable type-strain genomes for metagenomic binning, comparative biology and taxonomic classification.</title>
        <authorList>
            <person name="Goeker M."/>
        </authorList>
    </citation>
    <scope>NUCLEOTIDE SEQUENCE [LARGE SCALE GENOMIC DNA]</scope>
    <source>
        <strain evidence="7 8">DSM 25527</strain>
    </source>
</reference>
<sequence length="392" mass="44305">MERPPPQPTFTIAGNRLRLLDIGPDRLDALVALIEGARHSLRIIYYIYSDDASGRRVRDAMLAAARRGVTVSLIVDAFGSDAAEHEHFFAPLEAAGASVCEFEPRFGRRYLLRNHQKLALADAEGEARVIIGGFNIDDDYFGTRAEDAWRDLGLIVEGPAAGRIAGYFDTLSHWVRQPQGSFGELRRTLNRFSEETGALRWLIGGPTRRLSAWARTIRQDMRAARRIDIIAAYFCPTPGMLRRFDKAGIKRGSRVRIITAGKSDNNATIAAARFTYAGLLRKGVEVYEYRPTKLHTKLYVIDDAVHVGSANFDVRSLFLNLELMLRIEDPAFAAHVRAYVDHEIADSERITRMWWKRHVGLWQRIKQATAYFVVAVLDYNLTRRLNFGPDGK</sequence>
<name>A0A397PBH2_9SPHN</name>
<dbReference type="PROSITE" id="PS50035">
    <property type="entry name" value="PLD"/>
    <property type="match status" value="2"/>
</dbReference>
<dbReference type="Proteomes" id="UP000266568">
    <property type="component" value="Unassembled WGS sequence"/>
</dbReference>
<dbReference type="Pfam" id="PF13091">
    <property type="entry name" value="PLDc_2"/>
    <property type="match status" value="2"/>
</dbReference>